<sequence length="348" mass="36971">MPMPPMPPMPPIPPMPPMASALSSLGSSTTTASAVVKREATPDASSNAVRTTLVGSMMPAPIIWTYSLRMASYPKSSLPSTTFWTTTAASTPAFWAICMQGCLSALRTIPTPVRWSSFSVLTLSSEGRQRSRAVPPPGTMPSSTAARVAFRASFTRSFFSFTSTSLEPPTRSTATPLARRASRSPSFSFSYSELLSSISSLICPTRRSMSSFLPLPLSSSVSSLVMSTSPTWPRSDACTSSSLMRLASSPNTMPPVATAMSCSVALRLSPKPGAFTAATCRPTLSLLSTKVLSASPSTSSAMMTKGRRWELASSRAGMMACTFEIFFSLSNSRASWNSTLAPLLVLMK</sequence>
<reference evidence="2" key="2">
    <citation type="journal article" date="2015" name="J. Proteomics">
        <title>Sexual differences in the sialomes of the zebra tick, Rhipicephalus pulchellus.</title>
        <authorList>
            <person name="Tan A.W."/>
            <person name="Francischetti I.M."/>
            <person name="Slovak M."/>
            <person name="Kini R.M."/>
            <person name="Ribeiro J.M."/>
        </authorList>
    </citation>
    <scope>NUCLEOTIDE SEQUENCE</scope>
    <source>
        <tissue evidence="2">Salivary gland</tissue>
    </source>
</reference>
<name>L7LVI6_RHIPC</name>
<evidence type="ECO:0000313" key="2">
    <source>
        <dbReference type="EMBL" id="JAA55825.1"/>
    </source>
</evidence>
<evidence type="ECO:0000256" key="1">
    <source>
        <dbReference type="SAM" id="MobiDB-lite"/>
    </source>
</evidence>
<protein>
    <submittedName>
        <fullName evidence="2">Putative mucin-5ac</fullName>
    </submittedName>
</protein>
<organism evidence="2">
    <name type="scientific">Rhipicephalus pulchellus</name>
    <name type="common">Yellow backed tick</name>
    <name type="synonym">Dermacentor pulchellus</name>
    <dbReference type="NCBI Taxonomy" id="72859"/>
    <lineage>
        <taxon>Eukaryota</taxon>
        <taxon>Metazoa</taxon>
        <taxon>Ecdysozoa</taxon>
        <taxon>Arthropoda</taxon>
        <taxon>Chelicerata</taxon>
        <taxon>Arachnida</taxon>
        <taxon>Acari</taxon>
        <taxon>Parasitiformes</taxon>
        <taxon>Ixodida</taxon>
        <taxon>Ixodoidea</taxon>
        <taxon>Ixodidae</taxon>
        <taxon>Rhipicephalinae</taxon>
        <taxon>Rhipicephalus</taxon>
        <taxon>Rhipicephalus</taxon>
    </lineage>
</organism>
<reference evidence="2" key="1">
    <citation type="submission" date="2012-11" db="EMBL/GenBank/DDBJ databases">
        <authorList>
            <person name="Lucero-Rivera Y.E."/>
            <person name="Tovar-Ramirez D."/>
        </authorList>
    </citation>
    <scope>NUCLEOTIDE SEQUENCE</scope>
    <source>
        <tissue evidence="2">Salivary gland</tissue>
    </source>
</reference>
<dbReference type="AlphaFoldDB" id="L7LVI6"/>
<feature type="compositionally biased region" description="Pro residues" evidence="1">
    <location>
        <begin position="1"/>
        <end position="17"/>
    </location>
</feature>
<feature type="region of interest" description="Disordered" evidence="1">
    <location>
        <begin position="1"/>
        <end position="25"/>
    </location>
</feature>
<dbReference type="EMBL" id="GACK01009209">
    <property type="protein sequence ID" value="JAA55825.1"/>
    <property type="molecule type" value="mRNA"/>
</dbReference>
<proteinExistence type="evidence at transcript level"/>
<accession>L7LVI6</accession>